<sequence length="43" mass="4695">MFGISDPGIWAGYLLSFILTAGCIAYGIINWKKGSEEERENGS</sequence>
<dbReference type="EMBL" id="CM001436">
    <property type="protein sequence ID" value="EHQ34604.1"/>
    <property type="molecule type" value="Genomic_DNA"/>
</dbReference>
<name>H1Z275_9EURY</name>
<proteinExistence type="predicted"/>
<keyword evidence="1" id="KW-1133">Transmembrane helix</keyword>
<feature type="transmembrane region" description="Helical" evidence="1">
    <location>
        <begin position="12"/>
        <end position="29"/>
    </location>
</feature>
<dbReference type="Proteomes" id="UP000005741">
    <property type="component" value="Chromosome"/>
</dbReference>
<dbReference type="AlphaFoldDB" id="H1Z275"/>
<dbReference type="GeneID" id="74308423"/>
<accession>H1Z275</accession>
<keyword evidence="1" id="KW-0472">Membrane</keyword>
<keyword evidence="1" id="KW-0812">Transmembrane</keyword>
<dbReference type="HOGENOM" id="CLU_207588_1_1_2"/>
<protein>
    <submittedName>
        <fullName evidence="2">Uncharacterized protein</fullName>
    </submittedName>
</protein>
<dbReference type="InterPro" id="IPR054615">
    <property type="entry name" value="Symport_access"/>
</dbReference>
<dbReference type="STRING" id="937775.Metlim_0466"/>
<dbReference type="InParanoid" id="H1Z275"/>
<reference evidence="2 3" key="1">
    <citation type="submission" date="2011-10" db="EMBL/GenBank/DDBJ databases">
        <title>The Improved High-Quality Draft genome of Methanoplanus limicola DSM 2279.</title>
        <authorList>
            <consortium name="US DOE Joint Genome Institute (JGI-PGF)"/>
            <person name="Lucas S."/>
            <person name="Copeland A."/>
            <person name="Lapidus A."/>
            <person name="Glavina del Rio T."/>
            <person name="Dalin E."/>
            <person name="Tice H."/>
            <person name="Bruce D."/>
            <person name="Goodwin L."/>
            <person name="Pitluck S."/>
            <person name="Peters L."/>
            <person name="Mikhailova N."/>
            <person name="Lu M."/>
            <person name="Kyrpides N."/>
            <person name="Mavromatis K."/>
            <person name="Ivanova N."/>
            <person name="Markowitz V."/>
            <person name="Cheng J.-F."/>
            <person name="Hugenholtz P."/>
            <person name="Woyke T."/>
            <person name="Wu D."/>
            <person name="Wirth R."/>
            <person name="Brambilla E.-M."/>
            <person name="Klenk H.-P."/>
            <person name="Eisen J.A."/>
        </authorList>
    </citation>
    <scope>NUCLEOTIDE SEQUENCE [LARGE SCALE GENOMIC DNA]</scope>
    <source>
        <strain evidence="2 3">DSM 2279</strain>
    </source>
</reference>
<gene>
    <name evidence="2" type="ORF">Metlim_0466</name>
</gene>
<dbReference type="RefSeq" id="WP_004076259.1">
    <property type="nucleotide sequence ID" value="NZ_CM001436.1"/>
</dbReference>
<keyword evidence="3" id="KW-1185">Reference proteome</keyword>
<evidence type="ECO:0000313" key="2">
    <source>
        <dbReference type="EMBL" id="EHQ34604.1"/>
    </source>
</evidence>
<evidence type="ECO:0000256" key="1">
    <source>
        <dbReference type="SAM" id="Phobius"/>
    </source>
</evidence>
<organism evidence="2 3">
    <name type="scientific">Methanoplanus limicola DSM 2279</name>
    <dbReference type="NCBI Taxonomy" id="937775"/>
    <lineage>
        <taxon>Archaea</taxon>
        <taxon>Methanobacteriati</taxon>
        <taxon>Methanobacteriota</taxon>
        <taxon>Stenosarchaea group</taxon>
        <taxon>Methanomicrobia</taxon>
        <taxon>Methanomicrobiales</taxon>
        <taxon>Methanomicrobiaceae</taxon>
        <taxon>Methanoplanus</taxon>
    </lineage>
</organism>
<dbReference type="NCBIfam" id="NF045580">
    <property type="entry name" value="symport_access"/>
    <property type="match status" value="1"/>
</dbReference>
<evidence type="ECO:0000313" key="3">
    <source>
        <dbReference type="Proteomes" id="UP000005741"/>
    </source>
</evidence>